<sequence length="269" mass="26589">MPGAGTLLNAVAIVLGATVGLVLGNRLPEHTRGVVTDALGLLVLLIAATNAASVVDPALTARVGSTAPMLIVLGALLIGGIAGSLLRVEERLERLGVLLRRALVGRRSAAAQEPVVEPDGPAEGPGAARRPASGTERFVAGFVSSSLVFVVGPLAILGALSDGLGHGIEQLALKSALDGVAAVAFAAALGAGVLLSTVAVVVYQGAFTLLGVALGNVLPEAHIAALTATGGLLLAGTGLRLLRLRSIPVADMLPALLVAPVLTAVVAAV</sequence>
<protein>
    <submittedName>
        <fullName evidence="2">DUF554 domain-containing protein</fullName>
    </submittedName>
</protein>
<keyword evidence="3" id="KW-1185">Reference proteome</keyword>
<evidence type="ECO:0000313" key="3">
    <source>
        <dbReference type="Proteomes" id="UP001500908"/>
    </source>
</evidence>
<dbReference type="PANTHER" id="PTHR36111:SF2">
    <property type="entry name" value="INNER MEMBRANE PROTEIN"/>
    <property type="match status" value="1"/>
</dbReference>
<organism evidence="2 3">
    <name type="scientific">Salinactinospora qingdaonensis</name>
    <dbReference type="NCBI Taxonomy" id="702744"/>
    <lineage>
        <taxon>Bacteria</taxon>
        <taxon>Bacillati</taxon>
        <taxon>Actinomycetota</taxon>
        <taxon>Actinomycetes</taxon>
        <taxon>Streptosporangiales</taxon>
        <taxon>Nocardiopsidaceae</taxon>
        <taxon>Salinactinospora</taxon>
    </lineage>
</organism>
<proteinExistence type="predicted"/>
<dbReference type="Proteomes" id="UP001500908">
    <property type="component" value="Unassembled WGS sequence"/>
</dbReference>
<comment type="caution">
    <text evidence="2">The sequence shown here is derived from an EMBL/GenBank/DDBJ whole genome shotgun (WGS) entry which is preliminary data.</text>
</comment>
<keyword evidence="1" id="KW-0812">Transmembrane</keyword>
<dbReference type="PANTHER" id="PTHR36111">
    <property type="entry name" value="INNER MEMBRANE PROTEIN-RELATED"/>
    <property type="match status" value="1"/>
</dbReference>
<dbReference type="RefSeq" id="WP_344971001.1">
    <property type="nucleotide sequence ID" value="NZ_BAABDD010000009.1"/>
</dbReference>
<name>A0ABP7FT62_9ACTN</name>
<evidence type="ECO:0000313" key="2">
    <source>
        <dbReference type="EMBL" id="GAA3743743.1"/>
    </source>
</evidence>
<keyword evidence="1" id="KW-0472">Membrane</keyword>
<evidence type="ECO:0000256" key="1">
    <source>
        <dbReference type="SAM" id="Phobius"/>
    </source>
</evidence>
<feature type="transmembrane region" description="Helical" evidence="1">
    <location>
        <begin position="249"/>
        <end position="268"/>
    </location>
</feature>
<gene>
    <name evidence="2" type="ORF">GCM10022402_24290</name>
</gene>
<keyword evidence="1" id="KW-1133">Transmembrane helix</keyword>
<feature type="transmembrane region" description="Helical" evidence="1">
    <location>
        <begin position="138"/>
        <end position="160"/>
    </location>
</feature>
<feature type="transmembrane region" description="Helical" evidence="1">
    <location>
        <begin position="34"/>
        <end position="55"/>
    </location>
</feature>
<feature type="transmembrane region" description="Helical" evidence="1">
    <location>
        <begin position="67"/>
        <end position="86"/>
    </location>
</feature>
<dbReference type="InterPro" id="IPR007563">
    <property type="entry name" value="DUF554"/>
</dbReference>
<dbReference type="EMBL" id="BAABDD010000009">
    <property type="protein sequence ID" value="GAA3743743.1"/>
    <property type="molecule type" value="Genomic_DNA"/>
</dbReference>
<accession>A0ABP7FT62</accession>
<dbReference type="Pfam" id="PF04474">
    <property type="entry name" value="DUF554"/>
    <property type="match status" value="1"/>
</dbReference>
<reference evidence="3" key="1">
    <citation type="journal article" date="2019" name="Int. J. Syst. Evol. Microbiol.">
        <title>The Global Catalogue of Microorganisms (GCM) 10K type strain sequencing project: providing services to taxonomists for standard genome sequencing and annotation.</title>
        <authorList>
            <consortium name="The Broad Institute Genomics Platform"/>
            <consortium name="The Broad Institute Genome Sequencing Center for Infectious Disease"/>
            <person name="Wu L."/>
            <person name="Ma J."/>
        </authorList>
    </citation>
    <scope>NUCLEOTIDE SEQUENCE [LARGE SCALE GENOMIC DNA]</scope>
    <source>
        <strain evidence="3">JCM 17137</strain>
    </source>
</reference>
<feature type="transmembrane region" description="Helical" evidence="1">
    <location>
        <begin position="180"/>
        <end position="203"/>
    </location>
</feature>